<evidence type="ECO:0000313" key="2">
    <source>
        <dbReference type="Proteomes" id="UP000234579"/>
    </source>
</evidence>
<evidence type="ECO:0000313" key="1">
    <source>
        <dbReference type="EMBL" id="PLA75907.1"/>
    </source>
</evidence>
<dbReference type="Proteomes" id="UP000234579">
    <property type="component" value="Unassembled WGS sequence"/>
</dbReference>
<proteinExistence type="predicted"/>
<dbReference type="InterPro" id="IPR010985">
    <property type="entry name" value="Ribbon_hlx_hlx"/>
</dbReference>
<dbReference type="Gene3D" id="1.10.1220.10">
    <property type="entry name" value="Met repressor-like"/>
    <property type="match status" value="1"/>
</dbReference>
<dbReference type="AlphaFoldDB" id="A0A2I2A977"/>
<dbReference type="GO" id="GO:0006355">
    <property type="term" value="P:regulation of DNA-templated transcription"/>
    <property type="evidence" value="ECO:0007669"/>
    <property type="project" value="InterPro"/>
</dbReference>
<sequence>MKFLDRRSETIVVRVPAELKQRAKKMFAGTSMSMSEYLRLALVSAVENGISAIVKAPDEIVGESTKRKD</sequence>
<dbReference type="EMBL" id="PKGI01000045">
    <property type="protein sequence ID" value="PLA75907.1"/>
    <property type="molecule type" value="Genomic_DNA"/>
</dbReference>
<comment type="caution">
    <text evidence="1">The sequence shown here is derived from an EMBL/GenBank/DDBJ whole genome shotgun (WGS) entry which is preliminary data.</text>
</comment>
<gene>
    <name evidence="1" type="ORF">CYR79_09075</name>
</gene>
<organism evidence="1 2">
    <name type="scientific">Ligilactobacillus agilis</name>
    <dbReference type="NCBI Taxonomy" id="1601"/>
    <lineage>
        <taxon>Bacteria</taxon>
        <taxon>Bacillati</taxon>
        <taxon>Bacillota</taxon>
        <taxon>Bacilli</taxon>
        <taxon>Lactobacillales</taxon>
        <taxon>Lactobacillaceae</taxon>
        <taxon>Ligilactobacillus</taxon>
    </lineage>
</organism>
<protein>
    <submittedName>
        <fullName evidence="1">Uncharacterized protein</fullName>
    </submittedName>
</protein>
<accession>A0A2I2A977</accession>
<reference evidence="2" key="1">
    <citation type="submission" date="2017-12" db="EMBL/GenBank/DDBJ databases">
        <authorList>
            <person name="Christensen H."/>
        </authorList>
    </citation>
    <scope>NUCLEOTIDE SEQUENCE [LARGE SCALE GENOMIC DNA]</scope>
    <source>
        <strain evidence="2">268A</strain>
    </source>
</reference>
<name>A0A2I2A977_9LACO</name>
<dbReference type="SUPFAM" id="SSF47598">
    <property type="entry name" value="Ribbon-helix-helix"/>
    <property type="match status" value="1"/>
</dbReference>
<dbReference type="InterPro" id="IPR013321">
    <property type="entry name" value="Arc_rbn_hlx_hlx"/>
</dbReference>